<accession>A0ABT4M683</accession>
<sequence>MLTTTKGPGDPETWPCDPAAVIDLGGDHIRDVLAERVQFDPVGRDREQLLAAMAEEFVLDDPDCQDEAITYLARHVDDPDFPLYLRDRMKAAFSDIARTTDIRLEIEQSRRRRAAELADI</sequence>
<evidence type="ECO:0000313" key="1">
    <source>
        <dbReference type="EMBL" id="MCZ4330748.1"/>
    </source>
</evidence>
<proteinExistence type="predicted"/>
<evidence type="ECO:0000313" key="2">
    <source>
        <dbReference type="Proteomes" id="UP001068379"/>
    </source>
</evidence>
<name>A0ABT4M683_9BURK</name>
<protein>
    <recommendedName>
        <fullName evidence="3">CdiI immunity protein domain-containing protein</fullName>
    </recommendedName>
</protein>
<organism evidence="1 2">
    <name type="scientific">Castellaniella denitrificans</name>
    <dbReference type="NCBI Taxonomy" id="56119"/>
    <lineage>
        <taxon>Bacteria</taxon>
        <taxon>Pseudomonadati</taxon>
        <taxon>Pseudomonadota</taxon>
        <taxon>Betaproteobacteria</taxon>
        <taxon>Burkholderiales</taxon>
        <taxon>Alcaligenaceae</taxon>
        <taxon>Castellaniella</taxon>
    </lineage>
</organism>
<dbReference type="EMBL" id="JAPWHE010000010">
    <property type="protein sequence ID" value="MCZ4330748.1"/>
    <property type="molecule type" value="Genomic_DNA"/>
</dbReference>
<reference evidence="1" key="1">
    <citation type="submission" date="2022-12" db="EMBL/GenBank/DDBJ databases">
        <title>Bacterial isolates from different developmental stages of Nematostella vectensis.</title>
        <authorList>
            <person name="Fraune S."/>
        </authorList>
    </citation>
    <scope>NUCLEOTIDE SEQUENCE</scope>
    <source>
        <strain evidence="1">G21619-S1</strain>
    </source>
</reference>
<keyword evidence="2" id="KW-1185">Reference proteome</keyword>
<dbReference type="RefSeq" id="WP_269359616.1">
    <property type="nucleotide sequence ID" value="NZ_JAPWHE010000010.1"/>
</dbReference>
<evidence type="ECO:0008006" key="3">
    <source>
        <dbReference type="Google" id="ProtNLM"/>
    </source>
</evidence>
<dbReference type="Proteomes" id="UP001068379">
    <property type="component" value="Unassembled WGS sequence"/>
</dbReference>
<comment type="caution">
    <text evidence="1">The sequence shown here is derived from an EMBL/GenBank/DDBJ whole genome shotgun (WGS) entry which is preliminary data.</text>
</comment>
<gene>
    <name evidence="1" type="ORF">O4H32_12410</name>
</gene>